<evidence type="ECO:0000256" key="4">
    <source>
        <dbReference type="ARBA" id="ARBA00022825"/>
    </source>
</evidence>
<dbReference type="Proteomes" id="UP001153954">
    <property type="component" value="Unassembled WGS sequence"/>
</dbReference>
<evidence type="ECO:0000256" key="1">
    <source>
        <dbReference type="ARBA" id="ARBA00007664"/>
    </source>
</evidence>
<evidence type="ECO:0000256" key="2">
    <source>
        <dbReference type="ARBA" id="ARBA00022670"/>
    </source>
</evidence>
<dbReference type="PANTHER" id="PTHR24276">
    <property type="entry name" value="POLYSERASE-RELATED"/>
    <property type="match status" value="1"/>
</dbReference>
<dbReference type="PROSITE" id="PS00134">
    <property type="entry name" value="TRYPSIN_HIS"/>
    <property type="match status" value="1"/>
</dbReference>
<feature type="transmembrane region" description="Helical" evidence="8">
    <location>
        <begin position="12"/>
        <end position="30"/>
    </location>
</feature>
<dbReference type="InterPro" id="IPR043504">
    <property type="entry name" value="Peptidase_S1_PA_chymotrypsin"/>
</dbReference>
<dbReference type="AlphaFoldDB" id="A0AAU9TJH7"/>
<evidence type="ECO:0000256" key="5">
    <source>
        <dbReference type="ARBA" id="ARBA00023157"/>
    </source>
</evidence>
<keyword evidence="3 6" id="KW-0378">Hydrolase</keyword>
<dbReference type="SMART" id="SM00020">
    <property type="entry name" value="Tryp_SPc"/>
    <property type="match status" value="1"/>
</dbReference>
<evidence type="ECO:0000313" key="10">
    <source>
        <dbReference type="EMBL" id="CAH2084875.1"/>
    </source>
</evidence>
<dbReference type="EMBL" id="CAKOGL010000003">
    <property type="protein sequence ID" value="CAH2084875.1"/>
    <property type="molecule type" value="Genomic_DNA"/>
</dbReference>
<evidence type="ECO:0000256" key="7">
    <source>
        <dbReference type="SAM" id="MobiDB-lite"/>
    </source>
</evidence>
<dbReference type="PROSITE" id="PS50240">
    <property type="entry name" value="TRYPSIN_DOM"/>
    <property type="match status" value="1"/>
</dbReference>
<evidence type="ECO:0000313" key="11">
    <source>
        <dbReference type="Proteomes" id="UP001153954"/>
    </source>
</evidence>
<evidence type="ECO:0000256" key="6">
    <source>
        <dbReference type="RuleBase" id="RU363034"/>
    </source>
</evidence>
<feature type="region of interest" description="Disordered" evidence="7">
    <location>
        <begin position="353"/>
        <end position="374"/>
    </location>
</feature>
<dbReference type="InterPro" id="IPR018114">
    <property type="entry name" value="TRYPSIN_HIS"/>
</dbReference>
<organism evidence="10 11">
    <name type="scientific">Euphydryas editha</name>
    <name type="common">Edith's checkerspot</name>
    <dbReference type="NCBI Taxonomy" id="104508"/>
    <lineage>
        <taxon>Eukaryota</taxon>
        <taxon>Metazoa</taxon>
        <taxon>Ecdysozoa</taxon>
        <taxon>Arthropoda</taxon>
        <taxon>Hexapoda</taxon>
        <taxon>Insecta</taxon>
        <taxon>Pterygota</taxon>
        <taxon>Neoptera</taxon>
        <taxon>Endopterygota</taxon>
        <taxon>Lepidoptera</taxon>
        <taxon>Glossata</taxon>
        <taxon>Ditrysia</taxon>
        <taxon>Papilionoidea</taxon>
        <taxon>Nymphalidae</taxon>
        <taxon>Nymphalinae</taxon>
        <taxon>Euphydryas</taxon>
    </lineage>
</organism>
<dbReference type="PROSITE" id="PS00135">
    <property type="entry name" value="TRYPSIN_SER"/>
    <property type="match status" value="1"/>
</dbReference>
<dbReference type="InterPro" id="IPR001314">
    <property type="entry name" value="Peptidase_S1A"/>
</dbReference>
<sequence length="374" mass="42342">MSFLYEKFMFPISFYYSIFLFMGIFCICIAKAANVSDYYDDYVPRVVSGWPGQLGDVPYQIAFKALLKRSRIYVTFCGGTIIGPTKILSAAHCFTDNPNFCQRFCGSGGSTRTLSHKYAVAGNLRNRGYHSEFDSDTDGQWRKMKKVVYPMTYKFPKDDIAVVFTFKPFVYNNYVNYVPIARRLIDYNGKCLVSGFGRISQKASSDKLLLAHLTLIPMSKCNRMHRRNMRKFVCTSSKVTDVGKGDSGGPLVCMNTGDPNEQPGKGVLVGVVSGHRYHVGSFFTRVSSYYKYIQRNKSTNRERHTIFFLTTIYTIFAIFISFYLVTHLWYKPTLLWSDGSPILMSEVTPIRTPCVSSSDGSPVSKQIKPPPSIS</sequence>
<keyword evidence="2 6" id="KW-0645">Protease</keyword>
<feature type="domain" description="Peptidase S1" evidence="9">
    <location>
        <begin position="46"/>
        <end position="298"/>
    </location>
</feature>
<dbReference type="InterPro" id="IPR009003">
    <property type="entry name" value="Peptidase_S1_PA"/>
</dbReference>
<evidence type="ECO:0000259" key="9">
    <source>
        <dbReference type="PROSITE" id="PS50240"/>
    </source>
</evidence>
<dbReference type="GO" id="GO:0004252">
    <property type="term" value="F:serine-type endopeptidase activity"/>
    <property type="evidence" value="ECO:0007669"/>
    <property type="project" value="InterPro"/>
</dbReference>
<dbReference type="PRINTS" id="PR00722">
    <property type="entry name" value="CHYMOTRYPSIN"/>
</dbReference>
<dbReference type="SUPFAM" id="SSF50494">
    <property type="entry name" value="Trypsin-like serine proteases"/>
    <property type="match status" value="1"/>
</dbReference>
<dbReference type="InterPro" id="IPR050430">
    <property type="entry name" value="Peptidase_S1"/>
</dbReference>
<comment type="similarity">
    <text evidence="1">Belongs to the peptidase S1 family.</text>
</comment>
<dbReference type="CDD" id="cd00190">
    <property type="entry name" value="Tryp_SPc"/>
    <property type="match status" value="1"/>
</dbReference>
<keyword evidence="5" id="KW-1015">Disulfide bond</keyword>
<keyword evidence="8" id="KW-1133">Transmembrane helix</keyword>
<keyword evidence="8" id="KW-0812">Transmembrane</keyword>
<dbReference type="PANTHER" id="PTHR24276:SF98">
    <property type="entry name" value="FI18310P1-RELATED"/>
    <property type="match status" value="1"/>
</dbReference>
<feature type="transmembrane region" description="Helical" evidence="8">
    <location>
        <begin position="305"/>
        <end position="330"/>
    </location>
</feature>
<name>A0AAU9TJH7_EUPED</name>
<dbReference type="Gene3D" id="2.40.10.10">
    <property type="entry name" value="Trypsin-like serine proteases"/>
    <property type="match status" value="1"/>
</dbReference>
<dbReference type="Pfam" id="PF00089">
    <property type="entry name" value="Trypsin"/>
    <property type="match status" value="1"/>
</dbReference>
<proteinExistence type="inferred from homology"/>
<keyword evidence="8" id="KW-0472">Membrane</keyword>
<comment type="caution">
    <text evidence="10">The sequence shown here is derived from an EMBL/GenBank/DDBJ whole genome shotgun (WGS) entry which is preliminary data.</text>
</comment>
<accession>A0AAU9TJH7</accession>
<dbReference type="InterPro" id="IPR001254">
    <property type="entry name" value="Trypsin_dom"/>
</dbReference>
<evidence type="ECO:0000256" key="8">
    <source>
        <dbReference type="SAM" id="Phobius"/>
    </source>
</evidence>
<protein>
    <recommendedName>
        <fullName evidence="9">Peptidase S1 domain-containing protein</fullName>
    </recommendedName>
</protein>
<keyword evidence="11" id="KW-1185">Reference proteome</keyword>
<evidence type="ECO:0000256" key="3">
    <source>
        <dbReference type="ARBA" id="ARBA00022801"/>
    </source>
</evidence>
<keyword evidence="4 6" id="KW-0720">Serine protease</keyword>
<dbReference type="InterPro" id="IPR033116">
    <property type="entry name" value="TRYPSIN_SER"/>
</dbReference>
<dbReference type="GO" id="GO:0006508">
    <property type="term" value="P:proteolysis"/>
    <property type="evidence" value="ECO:0007669"/>
    <property type="project" value="UniProtKB-KW"/>
</dbReference>
<gene>
    <name evidence="10" type="ORF">EEDITHA_LOCUS1408</name>
</gene>
<reference evidence="10" key="1">
    <citation type="submission" date="2022-03" db="EMBL/GenBank/DDBJ databases">
        <authorList>
            <person name="Tunstrom K."/>
        </authorList>
    </citation>
    <scope>NUCLEOTIDE SEQUENCE</scope>
</reference>
<feature type="compositionally biased region" description="Polar residues" evidence="7">
    <location>
        <begin position="354"/>
        <end position="364"/>
    </location>
</feature>